<dbReference type="Proteomes" id="UP000221011">
    <property type="component" value="Chromosome"/>
</dbReference>
<dbReference type="KEGG" id="sfk:KY5_7205"/>
<dbReference type="EMBL" id="CP022685">
    <property type="protein sequence ID" value="ATL32223.1"/>
    <property type="molecule type" value="Genomic_DNA"/>
</dbReference>
<evidence type="ECO:0000313" key="3">
    <source>
        <dbReference type="Proteomes" id="UP000221011"/>
    </source>
</evidence>
<feature type="region of interest" description="Disordered" evidence="1">
    <location>
        <begin position="124"/>
        <end position="148"/>
    </location>
</feature>
<organism evidence="2 3">
    <name type="scientific">Streptomyces formicae</name>
    <dbReference type="NCBI Taxonomy" id="1616117"/>
    <lineage>
        <taxon>Bacteria</taxon>
        <taxon>Bacillati</taxon>
        <taxon>Actinomycetota</taxon>
        <taxon>Actinomycetes</taxon>
        <taxon>Kitasatosporales</taxon>
        <taxon>Streptomycetaceae</taxon>
        <taxon>Streptomyces</taxon>
    </lineage>
</organism>
<dbReference type="RefSeq" id="WP_098246209.1">
    <property type="nucleotide sequence ID" value="NZ_CP022685.1"/>
</dbReference>
<proteinExistence type="predicted"/>
<keyword evidence="3" id="KW-1185">Reference proteome</keyword>
<reference evidence="2 3" key="1">
    <citation type="submission" date="2017-08" db="EMBL/GenBank/DDBJ databases">
        <title>Complete Genome Sequence of Streptomyces formicae KY5, the formicamycin producer.</title>
        <authorList>
            <person name="Holmes N.A."/>
            <person name="Devine R."/>
            <person name="Qin Z."/>
            <person name="Seipke R.F."/>
            <person name="Wilkinson B."/>
            <person name="Hutchings M.I."/>
        </authorList>
    </citation>
    <scope>NUCLEOTIDE SEQUENCE [LARGE SCALE GENOMIC DNA]</scope>
    <source>
        <strain evidence="2 3">KY5</strain>
    </source>
</reference>
<evidence type="ECO:0000313" key="2">
    <source>
        <dbReference type="EMBL" id="ATL32223.1"/>
    </source>
</evidence>
<name>A0A291QL87_9ACTN</name>
<accession>A0A291QL87</accession>
<gene>
    <name evidence="2" type="ORF">KY5_7205</name>
</gene>
<dbReference type="AlphaFoldDB" id="A0A291QL87"/>
<evidence type="ECO:0000256" key="1">
    <source>
        <dbReference type="SAM" id="MobiDB-lite"/>
    </source>
</evidence>
<protein>
    <submittedName>
        <fullName evidence="2">Uncharacterized protein</fullName>
    </submittedName>
</protein>
<sequence length="148" mass="16315">MDEIAMAAASALVGVMATDTWRQARDGLVALWRRVRPERAEEISSELETLHTQVLNAHAEADSAEVLQGLEMTWRGQLRALLRHDPRTAAELRRILEEELAPALEPGERERLYKVIQTVHGGTGHNVAGHTVNVTDNRGTIGPTDPKA</sequence>